<name>A0A6P8ZSB4_THRPL</name>
<dbReference type="GO" id="GO:1990432">
    <property type="term" value="P:siRNA 3'-end processing"/>
    <property type="evidence" value="ECO:0007669"/>
    <property type="project" value="TreeGrafter"/>
</dbReference>
<protein>
    <submittedName>
        <fullName evidence="5 6">Poly(A)-specific ribonuclease PARN-like isoform X1</fullName>
    </submittedName>
</protein>
<feature type="transmembrane region" description="Helical" evidence="2">
    <location>
        <begin position="596"/>
        <end position="616"/>
    </location>
</feature>
<reference evidence="5 6" key="1">
    <citation type="submission" date="2025-04" db="UniProtKB">
        <authorList>
            <consortium name="RefSeq"/>
        </authorList>
    </citation>
    <scope>IDENTIFICATION</scope>
    <source>
        <tissue evidence="5 6">Total insect</tissue>
    </source>
</reference>
<proteinExistence type="inferred from homology"/>
<dbReference type="Gene3D" id="3.30.1370.50">
    <property type="entry name" value="R3H-like domain"/>
    <property type="match status" value="1"/>
</dbReference>
<dbReference type="OrthoDB" id="1432093at2759"/>
<accession>A0A6P8ZSB4</accession>
<dbReference type="Pfam" id="PF04857">
    <property type="entry name" value="CAF1"/>
    <property type="match status" value="1"/>
</dbReference>
<feature type="domain" description="Poly(A)-specific ribonuclease RNA-binding" evidence="3">
    <location>
        <begin position="433"/>
        <end position="509"/>
    </location>
</feature>
<evidence type="ECO:0000256" key="2">
    <source>
        <dbReference type="SAM" id="Phobius"/>
    </source>
</evidence>
<dbReference type="GeneID" id="117649434"/>
<dbReference type="InterPro" id="IPR036397">
    <property type="entry name" value="RNaseH_sf"/>
</dbReference>
<keyword evidence="2" id="KW-1133">Transmembrane helix</keyword>
<keyword evidence="2" id="KW-0472">Membrane</keyword>
<dbReference type="CDD" id="cd12428">
    <property type="entry name" value="RRM_PARN"/>
    <property type="match status" value="1"/>
</dbReference>
<gene>
    <name evidence="5 6" type="primary">LOC117649434</name>
</gene>
<dbReference type="Gene3D" id="3.30.70.330">
    <property type="match status" value="1"/>
</dbReference>
<organism evidence="6">
    <name type="scientific">Thrips palmi</name>
    <name type="common">Melon thrips</name>
    <dbReference type="NCBI Taxonomy" id="161013"/>
    <lineage>
        <taxon>Eukaryota</taxon>
        <taxon>Metazoa</taxon>
        <taxon>Ecdysozoa</taxon>
        <taxon>Arthropoda</taxon>
        <taxon>Hexapoda</taxon>
        <taxon>Insecta</taxon>
        <taxon>Pterygota</taxon>
        <taxon>Neoptera</taxon>
        <taxon>Paraneoptera</taxon>
        <taxon>Thysanoptera</taxon>
        <taxon>Terebrantia</taxon>
        <taxon>Thripoidea</taxon>
        <taxon>Thripidae</taxon>
        <taxon>Thrips</taxon>
    </lineage>
</organism>
<dbReference type="PANTHER" id="PTHR15092">
    <property type="entry name" value="POLY A -SPECIFIC RIBONUCLEASE/TARGET OF EGR1, MEMBER 1"/>
    <property type="match status" value="1"/>
</dbReference>
<evidence type="ECO:0000256" key="1">
    <source>
        <dbReference type="ARBA" id="ARBA00008372"/>
    </source>
</evidence>
<evidence type="ECO:0000313" key="4">
    <source>
        <dbReference type="Proteomes" id="UP000515158"/>
    </source>
</evidence>
<dbReference type="AlphaFoldDB" id="A0A6P8ZSB4"/>
<dbReference type="InterPro" id="IPR014789">
    <property type="entry name" value="PolyA-riboNase_RNA-binding"/>
</dbReference>
<dbReference type="SUPFAM" id="SSF54928">
    <property type="entry name" value="RNA-binding domain, RBD"/>
    <property type="match status" value="1"/>
</dbReference>
<dbReference type="InterPro" id="IPR012337">
    <property type="entry name" value="RNaseH-like_sf"/>
</dbReference>
<evidence type="ECO:0000313" key="6">
    <source>
        <dbReference type="RefSeq" id="XP_034248119.1"/>
    </source>
</evidence>
<sequence>MDVTRKNYYDILPDLKKAVSEAEFISIDLELTGLTTGGRELDAMPFDTPRQYYEKVHRKALDFLPLQLGICIFQYDAKGERYTYQAYNFYTFPFSNLKGFPNNTFQCQSSSLAFLSNCGFDFNKAFGEGIPFLTQQDEDKLRTSIEDRHQKMGRESTKETYSDIPVPDDMKLNLNNNMKKIKEFLDDGSDNRKDYFILDRCNAFMRRLLYQEVAKEFGDAVQLETCDDSSFAMKISRGGGEELRKLREEEKMKKEWKEFEETVGLSHLIKMISESGKLVIGHNCFLDVCHMVNRFRYSLPSNYDNFKELVHHIFPRVLDTKYMSIAAQFKELIPSNVLGHMRGTLSEAPFEMPIVEGNMEGRSYSDLVDKSHEGGYDAFMTGQCFLSMCQYLAKDVGRKLNSLNSISDILENFENRLYLMRVQDVPFMRLGAPDTKPPRNHVFHLKFPREWRQYEVVELFKPFGSVFISFIDDRSAFVALHKRDQAKVVMKTMTGNDTYKVTSFSTFQKQTERKFLPDVQPSSPSLEVLRKRKSRDVSESPDLFKKHRGLEQRHKPAELLSTQYLLGIIMNRFYLDWLKHPVEPIAFKAFTLTMKMMLGLFLMISICYMIWYSLVIGKR</sequence>
<dbReference type="Proteomes" id="UP000515158">
    <property type="component" value="Unplaced"/>
</dbReference>
<evidence type="ECO:0000259" key="3">
    <source>
        <dbReference type="Pfam" id="PF08675"/>
    </source>
</evidence>
<dbReference type="Gene3D" id="3.30.420.10">
    <property type="entry name" value="Ribonuclease H-like superfamily/Ribonuclease H"/>
    <property type="match status" value="2"/>
</dbReference>
<dbReference type="GO" id="GO:1990431">
    <property type="term" value="P:priRNA 3'-end processing"/>
    <property type="evidence" value="ECO:0007669"/>
    <property type="project" value="TreeGrafter"/>
</dbReference>
<dbReference type="InterPro" id="IPR006941">
    <property type="entry name" value="RNase_CAF1"/>
</dbReference>
<dbReference type="SUPFAM" id="SSF82708">
    <property type="entry name" value="R3H domain"/>
    <property type="match status" value="1"/>
</dbReference>
<comment type="similarity">
    <text evidence="1">Belongs to the CAF1 family.</text>
</comment>
<dbReference type="PANTHER" id="PTHR15092:SF44">
    <property type="entry name" value="POLY(A)-SPECIFIC RIBONUCLEASE PARN"/>
    <property type="match status" value="1"/>
</dbReference>
<dbReference type="InterPro" id="IPR035979">
    <property type="entry name" value="RBD_domain_sf"/>
</dbReference>
<keyword evidence="2" id="KW-0812">Transmembrane</keyword>
<dbReference type="SUPFAM" id="SSF53098">
    <property type="entry name" value="Ribonuclease H-like"/>
    <property type="match status" value="1"/>
</dbReference>
<dbReference type="GO" id="GO:0003723">
    <property type="term" value="F:RNA binding"/>
    <property type="evidence" value="ECO:0007669"/>
    <property type="project" value="InterPro"/>
</dbReference>
<dbReference type="GO" id="GO:0000289">
    <property type="term" value="P:nuclear-transcribed mRNA poly(A) tail shortening"/>
    <property type="evidence" value="ECO:0007669"/>
    <property type="project" value="TreeGrafter"/>
</dbReference>
<evidence type="ECO:0000313" key="5">
    <source>
        <dbReference type="RefSeq" id="XP_034248118.1"/>
    </source>
</evidence>
<dbReference type="RefSeq" id="XP_034248119.1">
    <property type="nucleotide sequence ID" value="XM_034392228.1"/>
</dbReference>
<dbReference type="GO" id="GO:0005634">
    <property type="term" value="C:nucleus"/>
    <property type="evidence" value="ECO:0007669"/>
    <property type="project" value="InterPro"/>
</dbReference>
<dbReference type="InterPro" id="IPR051181">
    <property type="entry name" value="CAF1_poly(A)_ribonucleases"/>
</dbReference>
<dbReference type="KEGG" id="tpal:117649434"/>
<dbReference type="RefSeq" id="XP_034248118.1">
    <property type="nucleotide sequence ID" value="XM_034392227.1"/>
</dbReference>
<dbReference type="InterPro" id="IPR036867">
    <property type="entry name" value="R3H_dom_sf"/>
</dbReference>
<keyword evidence="4" id="KW-1185">Reference proteome</keyword>
<dbReference type="GO" id="GO:0005737">
    <property type="term" value="C:cytoplasm"/>
    <property type="evidence" value="ECO:0007669"/>
    <property type="project" value="InterPro"/>
</dbReference>
<dbReference type="Pfam" id="PF08675">
    <property type="entry name" value="RNA_bind"/>
    <property type="match status" value="1"/>
</dbReference>
<dbReference type="InterPro" id="IPR012677">
    <property type="entry name" value="Nucleotide-bd_a/b_plait_sf"/>
</dbReference>
<dbReference type="GO" id="GO:0046872">
    <property type="term" value="F:metal ion binding"/>
    <property type="evidence" value="ECO:0007669"/>
    <property type="project" value="InterPro"/>
</dbReference>
<dbReference type="GO" id="GO:0004535">
    <property type="term" value="F:poly(A)-specific ribonuclease activity"/>
    <property type="evidence" value="ECO:0007669"/>
    <property type="project" value="InterPro"/>
</dbReference>